<dbReference type="PANTHER" id="PTHR41710">
    <property type="entry name" value="GLYCOSYL TRANSFERASE, FAMILY 39"/>
    <property type="match status" value="1"/>
</dbReference>
<dbReference type="InterPro" id="IPR038731">
    <property type="entry name" value="RgtA/B/C-like"/>
</dbReference>
<sequence length="631" mass="70243">MADSPSDQRPDPREAFADALPFWLQGPNGVVAAVVCVAVLALVARLTLLGARPAHFDEARVAYWALYALEDGHFAYRSIIHGPFIQHVDRWLFGLVGASDFTMRLPVALVGGLFPLSALLFRDRLRSEETVALALFLAFNPVLLYYSRFMRSDVLVAAFMFTALGMLVRLVDRRKPRYLYGAALFLMLGVASKENSVLYPLTWAGALTLVAGLRWLGIGTLVHDRLLNRPEFEWTGIDWPFGWVSTLRTRVRTLRNDPDERRHALRFVGHGVAAVALFGFLWLFMFAPRGDGLDGMRTNPLGSPSVGLWEAVGDPGKWPALFDATYSQFASEYPAWGDRADGLAFEAYRDRLESAVFDGLIETSAALILLAVAGVVREWYSAEGRRPLVFFLCFAGAASVVGYPAALSIGGGWKWNNIHILVPLAIPAAVGLGVFYRWGRDALAENDPIDVGLTSLILLLIVASVAWSGATHVYTNPQHESNELVQFAQPHDDLDPMLETLEEASDSEGLDAIVYSESGEWEEIGHASLLNNQGIDNYWNVRPTCTDLGVFLPAHWHFQQAGVNATCDYQPEAFKQRVTEKNVPVVVTKVRDDTVPREWLRERFTHVGNFSMRYTDRADPTLEVWSRVDEN</sequence>
<feature type="transmembrane region" description="Helical" evidence="1">
    <location>
        <begin position="154"/>
        <end position="171"/>
    </location>
</feature>
<organism evidence="3 4">
    <name type="scientific">Halapricum salinum</name>
    <dbReference type="NCBI Taxonomy" id="1457250"/>
    <lineage>
        <taxon>Archaea</taxon>
        <taxon>Methanobacteriati</taxon>
        <taxon>Methanobacteriota</taxon>
        <taxon>Stenosarchaea group</taxon>
        <taxon>Halobacteria</taxon>
        <taxon>Halobacteriales</taxon>
        <taxon>Haloarculaceae</taxon>
        <taxon>Halapricum</taxon>
    </lineage>
</organism>
<dbReference type="AlphaFoldDB" id="A0A4D6H8R4"/>
<feature type="transmembrane region" description="Helical" evidence="1">
    <location>
        <begin position="388"/>
        <end position="406"/>
    </location>
</feature>
<dbReference type="EMBL" id="CP031310">
    <property type="protein sequence ID" value="QCC50025.1"/>
    <property type="molecule type" value="Genomic_DNA"/>
</dbReference>
<feature type="transmembrane region" description="Helical" evidence="1">
    <location>
        <begin position="178"/>
        <end position="195"/>
    </location>
</feature>
<feature type="transmembrane region" description="Helical" evidence="1">
    <location>
        <begin position="201"/>
        <end position="222"/>
    </location>
</feature>
<evidence type="ECO:0000256" key="1">
    <source>
        <dbReference type="SAM" id="Phobius"/>
    </source>
</evidence>
<feature type="transmembrane region" description="Helical" evidence="1">
    <location>
        <begin position="264"/>
        <end position="287"/>
    </location>
</feature>
<evidence type="ECO:0000259" key="2">
    <source>
        <dbReference type="Pfam" id="PF13231"/>
    </source>
</evidence>
<dbReference type="InterPro" id="IPR019962">
    <property type="entry name" value="CHP03663"/>
</dbReference>
<feature type="domain" description="Glycosyltransferase RgtA/B/C/D-like" evidence="2">
    <location>
        <begin position="81"/>
        <end position="207"/>
    </location>
</feature>
<feature type="transmembrane region" description="Helical" evidence="1">
    <location>
        <begin position="355"/>
        <end position="376"/>
    </location>
</feature>
<feature type="transmembrane region" description="Helical" evidence="1">
    <location>
        <begin position="30"/>
        <end position="49"/>
    </location>
</feature>
<dbReference type="GeneID" id="39846557"/>
<feature type="transmembrane region" description="Helical" evidence="1">
    <location>
        <begin position="130"/>
        <end position="148"/>
    </location>
</feature>
<keyword evidence="1" id="KW-0472">Membrane</keyword>
<accession>A0A4D6H8R4</accession>
<keyword evidence="1" id="KW-0812">Transmembrane</keyword>
<dbReference type="OrthoDB" id="313515at2157"/>
<keyword evidence="4" id="KW-1185">Reference proteome</keyword>
<evidence type="ECO:0000313" key="4">
    <source>
        <dbReference type="Proteomes" id="UP000296706"/>
    </source>
</evidence>
<dbReference type="NCBIfam" id="TIGR03663">
    <property type="entry name" value="flippase activity-associated protein Agl23"/>
    <property type="match status" value="1"/>
</dbReference>
<keyword evidence="1" id="KW-1133">Transmembrane helix</keyword>
<evidence type="ECO:0000313" key="3">
    <source>
        <dbReference type="EMBL" id="QCC50025.1"/>
    </source>
</evidence>
<protein>
    <submittedName>
        <fullName evidence="3">TIGR03663 family protein</fullName>
    </submittedName>
</protein>
<dbReference type="RefSeq" id="WP_049993470.1">
    <property type="nucleotide sequence ID" value="NZ_CP031310.1"/>
</dbReference>
<dbReference type="KEGG" id="hsn:DV733_01775"/>
<dbReference type="Proteomes" id="UP000296706">
    <property type="component" value="Chromosome"/>
</dbReference>
<dbReference type="STRING" id="1457250.GCA_000755225_02651"/>
<reference evidence="3 4" key="1">
    <citation type="journal article" date="2019" name="Nat. Commun.">
        <title>A new type of DNA phosphorothioation-based antiviral system in archaea.</title>
        <authorList>
            <person name="Xiong L."/>
            <person name="Liu S."/>
            <person name="Chen S."/>
            <person name="Xiao Y."/>
            <person name="Zhu B."/>
            <person name="Gao Y."/>
            <person name="Zhang Y."/>
            <person name="Chen B."/>
            <person name="Luo J."/>
            <person name="Deng Z."/>
            <person name="Chen X."/>
            <person name="Wang L."/>
            <person name="Chen S."/>
        </authorList>
    </citation>
    <scope>NUCLEOTIDE SEQUENCE [LARGE SCALE GENOMIC DNA]</scope>
    <source>
        <strain evidence="3 4">CBA1105</strain>
    </source>
</reference>
<name>A0A4D6H8R4_9EURY</name>
<dbReference type="Pfam" id="PF13231">
    <property type="entry name" value="PMT_2"/>
    <property type="match status" value="1"/>
</dbReference>
<gene>
    <name evidence="3" type="ORF">DV733_01775</name>
</gene>
<feature type="transmembrane region" description="Helical" evidence="1">
    <location>
        <begin position="418"/>
        <end position="439"/>
    </location>
</feature>
<proteinExistence type="predicted"/>
<feature type="transmembrane region" description="Helical" evidence="1">
    <location>
        <begin position="451"/>
        <end position="470"/>
    </location>
</feature>
<dbReference type="PANTHER" id="PTHR41710:SF2">
    <property type="entry name" value="GLYCOSYL TRANSFERASE FAMILY 39_83 DOMAIN-CONTAINING PROTEIN"/>
    <property type="match status" value="1"/>
</dbReference>